<feature type="compositionally biased region" description="Basic and acidic residues" evidence="2">
    <location>
        <begin position="319"/>
        <end position="335"/>
    </location>
</feature>
<accession>L1JPY3</accession>
<dbReference type="GeneID" id="17307234"/>
<feature type="coiled-coil region" evidence="1">
    <location>
        <begin position="14"/>
        <end position="69"/>
    </location>
</feature>
<feature type="region of interest" description="Disordered" evidence="2">
    <location>
        <begin position="77"/>
        <end position="176"/>
    </location>
</feature>
<evidence type="ECO:0000313" key="3">
    <source>
        <dbReference type="EMBL" id="EKX50522.1"/>
    </source>
</evidence>
<keyword evidence="1" id="KW-0175">Coiled coil</keyword>
<reference evidence="5" key="2">
    <citation type="submission" date="2012-11" db="EMBL/GenBank/DDBJ databases">
        <authorList>
            <person name="Kuo A."/>
            <person name="Curtis B.A."/>
            <person name="Tanifuji G."/>
            <person name="Burki F."/>
            <person name="Gruber A."/>
            <person name="Irimia M."/>
            <person name="Maruyama S."/>
            <person name="Arias M.C."/>
            <person name="Ball S.G."/>
            <person name="Gile G.H."/>
            <person name="Hirakawa Y."/>
            <person name="Hopkins J.F."/>
            <person name="Rensing S.A."/>
            <person name="Schmutz J."/>
            <person name="Symeonidi A."/>
            <person name="Elias M."/>
            <person name="Eveleigh R.J."/>
            <person name="Herman E.K."/>
            <person name="Klute M.J."/>
            <person name="Nakayama T."/>
            <person name="Obornik M."/>
            <person name="Reyes-Prieto A."/>
            <person name="Armbrust E.V."/>
            <person name="Aves S.J."/>
            <person name="Beiko R.G."/>
            <person name="Coutinho P."/>
            <person name="Dacks J.B."/>
            <person name="Durnford D.G."/>
            <person name="Fast N.M."/>
            <person name="Green B.R."/>
            <person name="Grisdale C."/>
            <person name="Hempe F."/>
            <person name="Henrissat B."/>
            <person name="Hoppner M.P."/>
            <person name="Ishida K.-I."/>
            <person name="Kim E."/>
            <person name="Koreny L."/>
            <person name="Kroth P.G."/>
            <person name="Liu Y."/>
            <person name="Malik S.-B."/>
            <person name="Maier U.G."/>
            <person name="McRose D."/>
            <person name="Mock T."/>
            <person name="Neilson J.A."/>
            <person name="Onodera N.T."/>
            <person name="Poole A.M."/>
            <person name="Pritham E.J."/>
            <person name="Richards T.A."/>
            <person name="Rocap G."/>
            <person name="Roy S.W."/>
            <person name="Sarai C."/>
            <person name="Schaack S."/>
            <person name="Shirato S."/>
            <person name="Slamovits C.H."/>
            <person name="Spencer D.F."/>
            <person name="Suzuki S."/>
            <person name="Worden A.Z."/>
            <person name="Zauner S."/>
            <person name="Barry K."/>
            <person name="Bell C."/>
            <person name="Bharti A.K."/>
            <person name="Crow J.A."/>
            <person name="Grimwood J."/>
            <person name="Kramer R."/>
            <person name="Lindquist E."/>
            <person name="Lucas S."/>
            <person name="Salamov A."/>
            <person name="McFadden G.I."/>
            <person name="Lane C.E."/>
            <person name="Keeling P.J."/>
            <person name="Gray M.W."/>
            <person name="Grigoriev I.V."/>
            <person name="Archibald J.M."/>
        </authorList>
    </citation>
    <scope>NUCLEOTIDE SEQUENCE</scope>
    <source>
        <strain evidence="5">CCMP2712</strain>
    </source>
</reference>
<proteinExistence type="predicted"/>
<sequence length="352" mass="39070">MEVLEAKAESSGITQSLLVRVVELEDENRKLKNEVAILHSSYQSAQSKNRLLQAKLLELQARLDFASKMRNGPVSRFRSPFVTGGNGSLSYRFERPPATSRPSTARSHVEDKNAMRSSAVGLATPRDRPLSGTPRTEPVTRKEKKNKALRPSGQQEGASSSHPLQQKRRRSRTMDGLKILEDDIRSGSFTRSSTITIEVAYFAQSSPVGKAVDVDQQELFAEHVEQIRGAVEIALKGWDVQVIVNDGKEAGSEGSSRKLDAGCFELWLKWQCPVLRSVLLYRRGNSSDAMPDIFTLFSEILQVLETPLEECAEQPDEGEERKEKGKEKEADKAEDNEGGNVNADGELKSQDL</sequence>
<evidence type="ECO:0000256" key="1">
    <source>
        <dbReference type="SAM" id="Coils"/>
    </source>
</evidence>
<feature type="compositionally biased region" description="Acidic residues" evidence="2">
    <location>
        <begin position="308"/>
        <end position="318"/>
    </location>
</feature>
<dbReference type="EMBL" id="JH992978">
    <property type="protein sequence ID" value="EKX50522.1"/>
    <property type="molecule type" value="Genomic_DNA"/>
</dbReference>
<name>L1JPY3_GUITC</name>
<protein>
    <submittedName>
        <fullName evidence="3 4">Uncharacterized protein</fullName>
    </submittedName>
</protein>
<reference evidence="3 5" key="1">
    <citation type="journal article" date="2012" name="Nature">
        <title>Algal genomes reveal evolutionary mosaicism and the fate of nucleomorphs.</title>
        <authorList>
            <consortium name="DOE Joint Genome Institute"/>
            <person name="Curtis B.A."/>
            <person name="Tanifuji G."/>
            <person name="Burki F."/>
            <person name="Gruber A."/>
            <person name="Irimia M."/>
            <person name="Maruyama S."/>
            <person name="Arias M.C."/>
            <person name="Ball S.G."/>
            <person name="Gile G.H."/>
            <person name="Hirakawa Y."/>
            <person name="Hopkins J.F."/>
            <person name="Kuo A."/>
            <person name="Rensing S.A."/>
            <person name="Schmutz J."/>
            <person name="Symeonidi A."/>
            <person name="Elias M."/>
            <person name="Eveleigh R.J."/>
            <person name="Herman E.K."/>
            <person name="Klute M.J."/>
            <person name="Nakayama T."/>
            <person name="Obornik M."/>
            <person name="Reyes-Prieto A."/>
            <person name="Armbrust E.V."/>
            <person name="Aves S.J."/>
            <person name="Beiko R.G."/>
            <person name="Coutinho P."/>
            <person name="Dacks J.B."/>
            <person name="Durnford D.G."/>
            <person name="Fast N.M."/>
            <person name="Green B.R."/>
            <person name="Grisdale C.J."/>
            <person name="Hempel F."/>
            <person name="Henrissat B."/>
            <person name="Hoppner M.P."/>
            <person name="Ishida K."/>
            <person name="Kim E."/>
            <person name="Koreny L."/>
            <person name="Kroth P.G."/>
            <person name="Liu Y."/>
            <person name="Malik S.B."/>
            <person name="Maier U.G."/>
            <person name="McRose D."/>
            <person name="Mock T."/>
            <person name="Neilson J.A."/>
            <person name="Onodera N.T."/>
            <person name="Poole A.M."/>
            <person name="Pritham E.J."/>
            <person name="Richards T.A."/>
            <person name="Rocap G."/>
            <person name="Roy S.W."/>
            <person name="Sarai C."/>
            <person name="Schaack S."/>
            <person name="Shirato S."/>
            <person name="Slamovits C.H."/>
            <person name="Spencer D.F."/>
            <person name="Suzuki S."/>
            <person name="Worden A.Z."/>
            <person name="Zauner S."/>
            <person name="Barry K."/>
            <person name="Bell C."/>
            <person name="Bharti A.K."/>
            <person name="Crow J.A."/>
            <person name="Grimwood J."/>
            <person name="Kramer R."/>
            <person name="Lindquist E."/>
            <person name="Lucas S."/>
            <person name="Salamov A."/>
            <person name="McFadden G.I."/>
            <person name="Lane C.E."/>
            <person name="Keeling P.J."/>
            <person name="Gray M.W."/>
            <person name="Grigoriev I.V."/>
            <person name="Archibald J.M."/>
        </authorList>
    </citation>
    <scope>NUCLEOTIDE SEQUENCE</scope>
    <source>
        <strain evidence="3 5">CCMP2712</strain>
    </source>
</reference>
<dbReference type="AlphaFoldDB" id="L1JPY3"/>
<dbReference type="RefSeq" id="XP_005837502.1">
    <property type="nucleotide sequence ID" value="XM_005837445.1"/>
</dbReference>
<dbReference type="EnsemblProtists" id="EKX50522">
    <property type="protein sequence ID" value="EKX50522"/>
    <property type="gene ID" value="GUITHDRAFT_151177"/>
</dbReference>
<evidence type="ECO:0000313" key="4">
    <source>
        <dbReference type="EnsemblProtists" id="EKX50522"/>
    </source>
</evidence>
<evidence type="ECO:0000313" key="5">
    <source>
        <dbReference type="Proteomes" id="UP000011087"/>
    </source>
</evidence>
<dbReference type="KEGG" id="gtt:GUITHDRAFT_151177"/>
<organism evidence="3">
    <name type="scientific">Guillardia theta (strain CCMP2712)</name>
    <name type="common">Cryptophyte</name>
    <dbReference type="NCBI Taxonomy" id="905079"/>
    <lineage>
        <taxon>Eukaryota</taxon>
        <taxon>Cryptophyceae</taxon>
        <taxon>Pyrenomonadales</taxon>
        <taxon>Geminigeraceae</taxon>
        <taxon>Guillardia</taxon>
    </lineage>
</organism>
<dbReference type="PaxDb" id="55529-EKX50522"/>
<feature type="region of interest" description="Disordered" evidence="2">
    <location>
        <begin position="308"/>
        <end position="352"/>
    </location>
</feature>
<evidence type="ECO:0000256" key="2">
    <source>
        <dbReference type="SAM" id="MobiDB-lite"/>
    </source>
</evidence>
<keyword evidence="5" id="KW-1185">Reference proteome</keyword>
<dbReference type="Proteomes" id="UP000011087">
    <property type="component" value="Unassembled WGS sequence"/>
</dbReference>
<feature type="compositionally biased region" description="Polar residues" evidence="2">
    <location>
        <begin position="152"/>
        <end position="164"/>
    </location>
</feature>
<gene>
    <name evidence="3" type="ORF">GUITHDRAFT_151177</name>
</gene>
<dbReference type="HOGENOM" id="CLU_788571_0_0_1"/>
<reference evidence="4" key="3">
    <citation type="submission" date="2015-06" db="UniProtKB">
        <authorList>
            <consortium name="EnsemblProtists"/>
        </authorList>
    </citation>
    <scope>IDENTIFICATION</scope>
</reference>